<sequence>MKKSLMIIAIISSVLLSGCSLLEEVNNSLEYANKATEHINTWQDFGQEAPQMIQEAATNPETKQELEAELNALLEEIDEFNETEAPAIAADLHQQIVEKNEALKEIINDAMANGELALEELQNSELITTINEITKLMNLVEDLGN</sequence>
<gene>
    <name evidence="3" type="ORF">JOC95_002731</name>
</gene>
<evidence type="ECO:0000256" key="1">
    <source>
        <dbReference type="SAM" id="Coils"/>
    </source>
</evidence>
<keyword evidence="4" id="KW-1185">Reference proteome</keyword>
<comment type="caution">
    <text evidence="3">The sequence shown here is derived from an EMBL/GenBank/DDBJ whole genome shotgun (WGS) entry which is preliminary data.</text>
</comment>
<name>A0ABS2P1P0_9BACI</name>
<dbReference type="Pfam" id="PF19903">
    <property type="entry name" value="DUF6376"/>
    <property type="match status" value="1"/>
</dbReference>
<dbReference type="Proteomes" id="UP000737402">
    <property type="component" value="Unassembled WGS sequence"/>
</dbReference>
<accession>A0ABS2P1P0</accession>
<feature type="chain" id="PRO_5047171892" evidence="2">
    <location>
        <begin position="23"/>
        <end position="145"/>
    </location>
</feature>
<dbReference type="InterPro" id="IPR045956">
    <property type="entry name" value="DUF6376"/>
</dbReference>
<proteinExistence type="predicted"/>
<organism evidence="3 4">
    <name type="scientific">Sutcliffiella tianshenii</name>
    <dbReference type="NCBI Taxonomy" id="1463404"/>
    <lineage>
        <taxon>Bacteria</taxon>
        <taxon>Bacillati</taxon>
        <taxon>Bacillota</taxon>
        <taxon>Bacilli</taxon>
        <taxon>Bacillales</taxon>
        <taxon>Bacillaceae</taxon>
        <taxon>Sutcliffiella</taxon>
    </lineage>
</organism>
<keyword evidence="2" id="KW-0732">Signal</keyword>
<evidence type="ECO:0000256" key="2">
    <source>
        <dbReference type="SAM" id="SignalP"/>
    </source>
</evidence>
<feature type="coiled-coil region" evidence="1">
    <location>
        <begin position="63"/>
        <end position="113"/>
    </location>
</feature>
<dbReference type="RefSeq" id="WP_204417062.1">
    <property type="nucleotide sequence ID" value="NZ_JAFBED010000005.1"/>
</dbReference>
<keyword evidence="3" id="KW-0449">Lipoprotein</keyword>
<evidence type="ECO:0000313" key="3">
    <source>
        <dbReference type="EMBL" id="MBM7620876.1"/>
    </source>
</evidence>
<feature type="signal peptide" evidence="2">
    <location>
        <begin position="1"/>
        <end position="22"/>
    </location>
</feature>
<dbReference type="PROSITE" id="PS51257">
    <property type="entry name" value="PROKAR_LIPOPROTEIN"/>
    <property type="match status" value="1"/>
</dbReference>
<protein>
    <submittedName>
        <fullName evidence="3">PBP1b-binding outer membrane lipoprotein LpoB</fullName>
    </submittedName>
</protein>
<dbReference type="EMBL" id="JAFBED010000005">
    <property type="protein sequence ID" value="MBM7620876.1"/>
    <property type="molecule type" value="Genomic_DNA"/>
</dbReference>
<keyword evidence="1" id="KW-0175">Coiled coil</keyword>
<reference evidence="3 4" key="1">
    <citation type="submission" date="2021-01" db="EMBL/GenBank/DDBJ databases">
        <title>Genomic Encyclopedia of Type Strains, Phase IV (KMG-IV): sequencing the most valuable type-strain genomes for metagenomic binning, comparative biology and taxonomic classification.</title>
        <authorList>
            <person name="Goeker M."/>
        </authorList>
    </citation>
    <scope>NUCLEOTIDE SEQUENCE [LARGE SCALE GENOMIC DNA]</scope>
    <source>
        <strain evidence="3 4">DSM 25879</strain>
    </source>
</reference>
<evidence type="ECO:0000313" key="4">
    <source>
        <dbReference type="Proteomes" id="UP000737402"/>
    </source>
</evidence>